<keyword evidence="1" id="KW-0812">Transmembrane</keyword>
<comment type="caution">
    <text evidence="2">The sequence shown here is derived from an EMBL/GenBank/DDBJ whole genome shotgun (WGS) entry which is preliminary data.</text>
</comment>
<evidence type="ECO:0000313" key="2">
    <source>
        <dbReference type="EMBL" id="MPM64271.1"/>
    </source>
</evidence>
<name>A0A645BI82_9ZZZZ</name>
<accession>A0A645BI82</accession>
<protein>
    <submittedName>
        <fullName evidence="2">Uncharacterized protein</fullName>
    </submittedName>
</protein>
<dbReference type="AlphaFoldDB" id="A0A645BI82"/>
<feature type="transmembrane region" description="Helical" evidence="1">
    <location>
        <begin position="159"/>
        <end position="179"/>
    </location>
</feature>
<sequence length="254" mass="29169">MLEPFEFLTRPYKKLHLHLLELPHPKDELTCHYFITECFPYLGNTERNLHPAGFLYIQEVHKNSLGCFGPQVNDAGIFTYAPHLGREHQVKLTNLGPVPGTRYRACNFAINDQLPDSFQVIAVEGLVHPHFNLIGLLLVPQNIWVGCTELCLIKCLSEFLAPLLYILFYLLLYLGNIILKQYICTISFLGIFVVNQRIVKSPDMARSLPNFRMHENCRVNPYNVVVKPYHGVPPILLYVVFKLNSQLPVIINRT</sequence>
<keyword evidence="1" id="KW-0472">Membrane</keyword>
<organism evidence="2">
    <name type="scientific">bioreactor metagenome</name>
    <dbReference type="NCBI Taxonomy" id="1076179"/>
    <lineage>
        <taxon>unclassified sequences</taxon>
        <taxon>metagenomes</taxon>
        <taxon>ecological metagenomes</taxon>
    </lineage>
</organism>
<keyword evidence="1" id="KW-1133">Transmembrane helix</keyword>
<proteinExistence type="predicted"/>
<gene>
    <name evidence="2" type="ORF">SDC9_111157</name>
</gene>
<evidence type="ECO:0000256" key="1">
    <source>
        <dbReference type="SAM" id="Phobius"/>
    </source>
</evidence>
<reference evidence="2" key="1">
    <citation type="submission" date="2019-08" db="EMBL/GenBank/DDBJ databases">
        <authorList>
            <person name="Kucharzyk K."/>
            <person name="Murdoch R.W."/>
            <person name="Higgins S."/>
            <person name="Loffler F."/>
        </authorList>
    </citation>
    <scope>NUCLEOTIDE SEQUENCE</scope>
</reference>
<dbReference type="EMBL" id="VSSQ01019857">
    <property type="protein sequence ID" value="MPM64271.1"/>
    <property type="molecule type" value="Genomic_DNA"/>
</dbReference>